<protein>
    <submittedName>
        <fullName evidence="3">Trp biosynthesis-associated membrane protein</fullName>
    </submittedName>
</protein>
<sequence length="211" mass="21200">MRRIRGLLLPLGVLLVAAGALVRWWSVTWTRPLLGEQRDTVTGSAAAPALMVFALAAIAGWAAAAGTRSTVVRRVIGGSICVIGVAIGWVAVATAADGPQSVILARHPEAAGVQAAGLIGWGPALAVFGGVLLVAAGVVILLRRGAGGMGARFERPGASAGSGSAAPTATGSDAADRPRQSHPEDDAALLWKGLDAGRDPTGPDGPERATR</sequence>
<feature type="region of interest" description="Disordered" evidence="1">
    <location>
        <begin position="153"/>
        <end position="211"/>
    </location>
</feature>
<feature type="transmembrane region" description="Helical" evidence="2">
    <location>
        <begin position="45"/>
        <end position="63"/>
    </location>
</feature>
<dbReference type="InterPro" id="IPR019051">
    <property type="entry name" value="Trp_biosyn_TM_oprn/chp"/>
</dbReference>
<feature type="compositionally biased region" description="Basic and acidic residues" evidence="1">
    <location>
        <begin position="174"/>
        <end position="185"/>
    </location>
</feature>
<evidence type="ECO:0000256" key="1">
    <source>
        <dbReference type="SAM" id="MobiDB-lite"/>
    </source>
</evidence>
<feature type="transmembrane region" description="Helical" evidence="2">
    <location>
        <begin position="116"/>
        <end position="142"/>
    </location>
</feature>
<accession>A0AAU8DWD3</accession>
<keyword evidence="2" id="KW-0472">Membrane</keyword>
<keyword evidence="2" id="KW-0812">Transmembrane</keyword>
<name>A0AAU8DWD3_9ACTN</name>
<proteinExistence type="predicted"/>
<feature type="compositionally biased region" description="Low complexity" evidence="1">
    <location>
        <begin position="156"/>
        <end position="173"/>
    </location>
</feature>
<evidence type="ECO:0000313" key="3">
    <source>
        <dbReference type="EMBL" id="XCG65522.1"/>
    </source>
</evidence>
<feature type="transmembrane region" description="Helical" evidence="2">
    <location>
        <begin position="75"/>
        <end position="96"/>
    </location>
</feature>
<dbReference type="AlphaFoldDB" id="A0AAU8DWD3"/>
<evidence type="ECO:0000256" key="2">
    <source>
        <dbReference type="SAM" id="Phobius"/>
    </source>
</evidence>
<organism evidence="3">
    <name type="scientific">Nakamurella sp. A5-74</name>
    <dbReference type="NCBI Taxonomy" id="3158264"/>
    <lineage>
        <taxon>Bacteria</taxon>
        <taxon>Bacillati</taxon>
        <taxon>Actinomycetota</taxon>
        <taxon>Actinomycetes</taxon>
        <taxon>Nakamurellales</taxon>
        <taxon>Nakamurellaceae</taxon>
        <taxon>Nakamurella</taxon>
    </lineage>
</organism>
<dbReference type="Pfam" id="PF09534">
    <property type="entry name" value="Trp_oprn_chp"/>
    <property type="match status" value="1"/>
</dbReference>
<feature type="transmembrane region" description="Helical" evidence="2">
    <location>
        <begin position="7"/>
        <end position="25"/>
    </location>
</feature>
<dbReference type="RefSeq" id="WP_353651127.1">
    <property type="nucleotide sequence ID" value="NZ_CP159218.1"/>
</dbReference>
<gene>
    <name evidence="3" type="ORF">ABLG96_09715</name>
</gene>
<keyword evidence="2" id="KW-1133">Transmembrane helix</keyword>
<reference evidence="3" key="1">
    <citation type="submission" date="2024-05" db="EMBL/GenBank/DDBJ databases">
        <authorList>
            <person name="Cai S.Y."/>
            <person name="Jin L.M."/>
            <person name="Li H.R."/>
        </authorList>
    </citation>
    <scope>NUCLEOTIDE SEQUENCE</scope>
    <source>
        <strain evidence="3">A5-74</strain>
    </source>
</reference>
<dbReference type="EMBL" id="CP159218">
    <property type="protein sequence ID" value="XCG65522.1"/>
    <property type="molecule type" value="Genomic_DNA"/>
</dbReference>